<evidence type="ECO:0000259" key="1">
    <source>
        <dbReference type="Pfam" id="PF01266"/>
    </source>
</evidence>
<dbReference type="PANTHER" id="PTHR13847">
    <property type="entry name" value="SARCOSINE DEHYDROGENASE-RELATED"/>
    <property type="match status" value="1"/>
</dbReference>
<dbReference type="OrthoDB" id="429143at2759"/>
<dbReference type="Proteomes" id="UP000240883">
    <property type="component" value="Unassembled WGS sequence"/>
</dbReference>
<evidence type="ECO:0000313" key="2">
    <source>
        <dbReference type="EMBL" id="PSN61192.1"/>
    </source>
</evidence>
<name>A0A2T2N6W1_CORCC</name>
<feature type="domain" description="FAD dependent oxidoreductase" evidence="1">
    <location>
        <begin position="106"/>
        <end position="545"/>
    </location>
</feature>
<dbReference type="GO" id="GO:0005737">
    <property type="term" value="C:cytoplasm"/>
    <property type="evidence" value="ECO:0007669"/>
    <property type="project" value="TreeGrafter"/>
</dbReference>
<reference evidence="2 3" key="1">
    <citation type="journal article" date="2018" name="Front. Microbiol.">
        <title>Genome-Wide Analysis of Corynespora cassiicola Leaf Fall Disease Putative Effectors.</title>
        <authorList>
            <person name="Lopez D."/>
            <person name="Ribeiro S."/>
            <person name="Label P."/>
            <person name="Fumanal B."/>
            <person name="Venisse J.S."/>
            <person name="Kohler A."/>
            <person name="de Oliveira R.R."/>
            <person name="Labutti K."/>
            <person name="Lipzen A."/>
            <person name="Lail K."/>
            <person name="Bauer D."/>
            <person name="Ohm R.A."/>
            <person name="Barry K.W."/>
            <person name="Spatafora J."/>
            <person name="Grigoriev I.V."/>
            <person name="Martin F.M."/>
            <person name="Pujade-Renaud V."/>
        </authorList>
    </citation>
    <scope>NUCLEOTIDE SEQUENCE [LARGE SCALE GENOMIC DNA]</scope>
    <source>
        <strain evidence="2 3">Philippines</strain>
    </source>
</reference>
<dbReference type="EMBL" id="KZ678145">
    <property type="protein sequence ID" value="PSN61192.1"/>
    <property type="molecule type" value="Genomic_DNA"/>
</dbReference>
<dbReference type="PANTHER" id="PTHR13847:SF213">
    <property type="entry name" value="DEPENDENT OXIDOREDUCTASE, PUTATIVE-RELATED"/>
    <property type="match status" value="1"/>
</dbReference>
<dbReference type="Pfam" id="PF01266">
    <property type="entry name" value="DAO"/>
    <property type="match status" value="1"/>
</dbReference>
<dbReference type="SUPFAM" id="SSF51905">
    <property type="entry name" value="FAD/NAD(P)-binding domain"/>
    <property type="match status" value="1"/>
</dbReference>
<organism evidence="2 3">
    <name type="scientific">Corynespora cassiicola Philippines</name>
    <dbReference type="NCBI Taxonomy" id="1448308"/>
    <lineage>
        <taxon>Eukaryota</taxon>
        <taxon>Fungi</taxon>
        <taxon>Dikarya</taxon>
        <taxon>Ascomycota</taxon>
        <taxon>Pezizomycotina</taxon>
        <taxon>Dothideomycetes</taxon>
        <taxon>Pleosporomycetidae</taxon>
        <taxon>Pleosporales</taxon>
        <taxon>Corynesporascaceae</taxon>
        <taxon>Corynespora</taxon>
    </lineage>
</organism>
<evidence type="ECO:0000313" key="3">
    <source>
        <dbReference type="Proteomes" id="UP000240883"/>
    </source>
</evidence>
<dbReference type="Gene3D" id="3.30.9.10">
    <property type="entry name" value="D-Amino Acid Oxidase, subunit A, domain 2"/>
    <property type="match status" value="1"/>
</dbReference>
<dbReference type="Gene3D" id="3.50.50.60">
    <property type="entry name" value="FAD/NAD(P)-binding domain"/>
    <property type="match status" value="1"/>
</dbReference>
<dbReference type="InterPro" id="IPR036188">
    <property type="entry name" value="FAD/NAD-bd_sf"/>
</dbReference>
<dbReference type="InterPro" id="IPR006076">
    <property type="entry name" value="FAD-dep_OxRdtase"/>
</dbReference>
<dbReference type="STRING" id="1448308.A0A2T2N6W1"/>
<keyword evidence="3" id="KW-1185">Reference proteome</keyword>
<gene>
    <name evidence="2" type="ORF">BS50DRAFT_681014</name>
</gene>
<accession>A0A2T2N6W1</accession>
<sequence length="600" mass="64452">MYAADYLMRIARDTVEQAMLATGLHQEPYNIQQSVYSQAPLSPIFKMSKPLKHLLLLTSLLPPSTPQSTPFDPGLPAPNPSISYWQTPPLAGISDLQSSTLPSAVDIVIIGSGMTGTSIASHLLKSSGAGAAAAAAAAAAVPPLRIAMLDAREACSGATGRNGGHIRPSSYAEYANAKEVVSREEAEKITRLRSAHVQALIEAAGELGEEGRVAAEARVVDSVDAFFEEEGWRVAVGQLEVLRREVPDLGAEFGVFEGEEGRNLSMLWEATGIITGSPKVAGAIWPYRFVTHTLKDLLEKYPSFSLDTNTPALNVSLVDAENSTFEVTTPRGKIRTRHVVHAANAWIPHLVPGLGGIIGGGRLHMSAQLGGTDIPSAGKWPSYTGNGSLPTGRAWSLYRNGLDYVVQMPRNGEFMFGGGETTGMSSDDPRANATQATMDDSLPPNHITASYLNGALPNYFGYENWGAERSDFPQQEGQDVFPGRAKRVWTGIEGQSTDGRPLVGRIPTSVTQRPVRNASLGAEWISTAYAGEGMCFAWLCGQALGSMILAGELTGNHSLPDWFPLSLQVTEERMKRARTSPARMEKRLATRMSAPLRKRG</sequence>
<protein>
    <recommendedName>
        <fullName evidence="1">FAD dependent oxidoreductase domain-containing protein</fullName>
    </recommendedName>
</protein>
<dbReference type="AlphaFoldDB" id="A0A2T2N6W1"/>
<proteinExistence type="predicted"/>